<keyword evidence="2" id="KW-1185">Reference proteome</keyword>
<reference evidence="1" key="1">
    <citation type="submission" date="2022-07" db="EMBL/GenBank/DDBJ databases">
        <title>Genome Sequence of Lecanicillium saksenae.</title>
        <authorList>
            <person name="Buettner E."/>
        </authorList>
    </citation>
    <scope>NUCLEOTIDE SEQUENCE</scope>
    <source>
        <strain evidence="1">VT-O1</strain>
    </source>
</reference>
<evidence type="ECO:0000313" key="1">
    <source>
        <dbReference type="EMBL" id="KAJ3480707.1"/>
    </source>
</evidence>
<proteinExistence type="predicted"/>
<dbReference type="EMBL" id="JANAKD010001325">
    <property type="protein sequence ID" value="KAJ3480707.1"/>
    <property type="molecule type" value="Genomic_DNA"/>
</dbReference>
<accession>A0ACC1QLH7</accession>
<organism evidence="1 2">
    <name type="scientific">Lecanicillium saksenae</name>
    <dbReference type="NCBI Taxonomy" id="468837"/>
    <lineage>
        <taxon>Eukaryota</taxon>
        <taxon>Fungi</taxon>
        <taxon>Dikarya</taxon>
        <taxon>Ascomycota</taxon>
        <taxon>Pezizomycotina</taxon>
        <taxon>Sordariomycetes</taxon>
        <taxon>Hypocreomycetidae</taxon>
        <taxon>Hypocreales</taxon>
        <taxon>Cordycipitaceae</taxon>
        <taxon>Lecanicillium</taxon>
    </lineage>
</organism>
<protein>
    <submittedName>
        <fullName evidence="1">Uncharacterized protein</fullName>
    </submittedName>
</protein>
<comment type="caution">
    <text evidence="1">The sequence shown here is derived from an EMBL/GenBank/DDBJ whole genome shotgun (WGS) entry which is preliminary data.</text>
</comment>
<sequence length="178" mass="19555">MSIGKNTQEEPVLHATGIRQEVKKRFTSGKIATSLLRTLRDGAMRILACSKTTHFDLDILVVSFASSPVLFSLQKVYPVRDRPAPVAITRTPGIPSGSWRRPFFPPEEAERSVFSVTIVGTLTTASLPSAVNSAKFAIEYRKCTHRTTDGGDARATRTDAHFETRPDWGSEPKEAPQG</sequence>
<gene>
    <name evidence="1" type="ORF">NLG97_g8005</name>
</gene>
<evidence type="ECO:0000313" key="2">
    <source>
        <dbReference type="Proteomes" id="UP001148737"/>
    </source>
</evidence>
<dbReference type="Proteomes" id="UP001148737">
    <property type="component" value="Unassembled WGS sequence"/>
</dbReference>
<name>A0ACC1QLH7_9HYPO</name>